<gene>
    <name evidence="3" type="ORF">Pan14r_25100</name>
</gene>
<evidence type="ECO:0000256" key="1">
    <source>
        <dbReference type="SAM" id="MobiDB-lite"/>
    </source>
</evidence>
<feature type="compositionally biased region" description="Acidic residues" evidence="1">
    <location>
        <begin position="711"/>
        <end position="722"/>
    </location>
</feature>
<protein>
    <submittedName>
        <fullName evidence="3">Uncharacterized protein</fullName>
    </submittedName>
</protein>
<keyword evidence="2" id="KW-0472">Membrane</keyword>
<feature type="compositionally biased region" description="Basic and acidic residues" evidence="1">
    <location>
        <begin position="621"/>
        <end position="634"/>
    </location>
</feature>
<accession>A0A5C5Y5K4</accession>
<dbReference type="EMBL" id="SJPL01000001">
    <property type="protein sequence ID" value="TWT70209.1"/>
    <property type="molecule type" value="Genomic_DNA"/>
</dbReference>
<feature type="region of interest" description="Disordered" evidence="1">
    <location>
        <begin position="621"/>
        <end position="722"/>
    </location>
</feature>
<dbReference type="OrthoDB" id="220056at2"/>
<feature type="region of interest" description="Disordered" evidence="1">
    <location>
        <begin position="1050"/>
        <end position="1072"/>
    </location>
</feature>
<keyword evidence="2" id="KW-1133">Transmembrane helix</keyword>
<evidence type="ECO:0000256" key="2">
    <source>
        <dbReference type="SAM" id="Phobius"/>
    </source>
</evidence>
<keyword evidence="4" id="KW-1185">Reference proteome</keyword>
<organism evidence="3 4">
    <name type="scientific">Crateriforma conspicua</name>
    <dbReference type="NCBI Taxonomy" id="2527996"/>
    <lineage>
        <taxon>Bacteria</taxon>
        <taxon>Pseudomonadati</taxon>
        <taxon>Planctomycetota</taxon>
        <taxon>Planctomycetia</taxon>
        <taxon>Planctomycetales</taxon>
        <taxon>Planctomycetaceae</taxon>
        <taxon>Crateriforma</taxon>
    </lineage>
</organism>
<feature type="region of interest" description="Disordered" evidence="1">
    <location>
        <begin position="541"/>
        <end position="567"/>
    </location>
</feature>
<dbReference type="RefSeq" id="WP_146439231.1">
    <property type="nucleotide sequence ID" value="NZ_SJPL01000001.1"/>
</dbReference>
<name>A0A5C5Y5K4_9PLAN</name>
<evidence type="ECO:0000313" key="3">
    <source>
        <dbReference type="EMBL" id="TWT70209.1"/>
    </source>
</evidence>
<dbReference type="AlphaFoldDB" id="A0A5C5Y5K4"/>
<evidence type="ECO:0000313" key="4">
    <source>
        <dbReference type="Proteomes" id="UP000317238"/>
    </source>
</evidence>
<feature type="compositionally biased region" description="Polar residues" evidence="1">
    <location>
        <begin position="1057"/>
        <end position="1066"/>
    </location>
</feature>
<feature type="transmembrane region" description="Helical" evidence="2">
    <location>
        <begin position="33"/>
        <end position="54"/>
    </location>
</feature>
<sequence length="1090" mass="119382">MSDSIAPQSNVQLPDTLKRSITVFRRRLWTLKLWEASALAVAGVLFGFFFVFIVDRFVDTPAWIRLLILIGSLAVLLVVPWAIYHWIVRRRTLHQVAELLTTTRPAIGDRLMGVIELADNVDEQGRSPRLVRAAIDQVSDDVDHADLRHAIPHPMHGQRSLTAAIMLIGLGCLTGISAAATGNAWSRYLTPWSDVSRFTFTQMEPLPDQMIVAHGEAFDFDVALAGSTESRPEIATARLADGQQTASIDDEGYHFHLPGRYQEGALELSAGDYRGATQLVPVTRPELADIEATIHLPAYLQRVEPIIQTLRGGSLSVVRGSQVELQVNTSRDLRSADINGSPADVSGHAFEVPPQSVQSPSRLTLSWRDVHNLQPAQPFELQLTDVNDAAPTVTADGLPRHQVLLDSETIAYTAYGRDDFGIRRIGLLWHHVDDEGNLIDGGEKVIAAGRPDADLLEATGTFTAKDLERRFDRVAVQLYVEDFLPNRERVLGPISVFDVLTADEHAIWIANQLARWQRQSLDVRDRELKLYQKNSELRRLSKEQLNAPETRRQLQAQARAERANGHRLNRLVGEGESLLAQAMRNPEIGVGHMESWAEMMQVLKDISGNRMPSVADLLRKAGESESLSRSDAARKRLTAGKNRVNQSGKSESDQEDEGDPPAKAPGVTDVESTQLDLSEQKQPKSGPKKASSGRLSLPTTRLAGNAVSDQEPPESEPQENEIDEAVTEQDDLLAEFEKVVGELDKLMANMEGSTLVKRLKAASRKQDAVADQLTSVSQSTFGRDASEAAEAGATLSELSEKLTGYRTDVSYIMDDMDAYYERSRYVQFKTVLDEMRSEDVTGALGQLSNDVVDQSGISIAMAEYWSDTLDRWAEDLVEPSISGSCPGGKSQKSLPPSIVLEVLQILEAEVKLRESTREAQQARPDLDADDYHQRATNLAVEQADLRNRTDLVSQRINELPDAGEHFVKELKKLTSVSIVMTEAVGILATPETGSEAIAAETEVIELLLETKRMCQGGGGGGGGANPGGGGGGDTDVAALALVGAGLNANEVREASRTETNTGNSGTPLPEEFRSGLDQYFHQIQQWNASP</sequence>
<comment type="caution">
    <text evidence="3">The sequence shown here is derived from an EMBL/GenBank/DDBJ whole genome shotgun (WGS) entry which is preliminary data.</text>
</comment>
<dbReference type="Proteomes" id="UP000317238">
    <property type="component" value="Unassembled WGS sequence"/>
</dbReference>
<feature type="transmembrane region" description="Helical" evidence="2">
    <location>
        <begin position="161"/>
        <end position="180"/>
    </location>
</feature>
<proteinExistence type="predicted"/>
<reference evidence="3 4" key="1">
    <citation type="submission" date="2019-02" db="EMBL/GenBank/DDBJ databases">
        <title>Deep-cultivation of Planctomycetes and their phenomic and genomic characterization uncovers novel biology.</title>
        <authorList>
            <person name="Wiegand S."/>
            <person name="Jogler M."/>
            <person name="Boedeker C."/>
            <person name="Pinto D."/>
            <person name="Vollmers J."/>
            <person name="Rivas-Marin E."/>
            <person name="Kohn T."/>
            <person name="Peeters S.H."/>
            <person name="Heuer A."/>
            <person name="Rast P."/>
            <person name="Oberbeckmann S."/>
            <person name="Bunk B."/>
            <person name="Jeske O."/>
            <person name="Meyerdierks A."/>
            <person name="Storesund J.E."/>
            <person name="Kallscheuer N."/>
            <person name="Luecker S."/>
            <person name="Lage O.M."/>
            <person name="Pohl T."/>
            <person name="Merkel B.J."/>
            <person name="Hornburger P."/>
            <person name="Mueller R.-W."/>
            <person name="Bruemmer F."/>
            <person name="Labrenz M."/>
            <person name="Spormann A.M."/>
            <person name="Op Den Camp H."/>
            <person name="Overmann J."/>
            <person name="Amann R."/>
            <person name="Jetten M.S.M."/>
            <person name="Mascher T."/>
            <person name="Medema M.H."/>
            <person name="Devos D.P."/>
            <person name="Kaster A.-K."/>
            <person name="Ovreas L."/>
            <person name="Rohde M."/>
            <person name="Galperin M.Y."/>
            <person name="Jogler C."/>
        </authorList>
    </citation>
    <scope>NUCLEOTIDE SEQUENCE [LARGE SCALE GENOMIC DNA]</scope>
    <source>
        <strain evidence="3 4">Pan14r</strain>
    </source>
</reference>
<feature type="transmembrane region" description="Helical" evidence="2">
    <location>
        <begin position="66"/>
        <end position="87"/>
    </location>
</feature>
<keyword evidence="2" id="KW-0812">Transmembrane</keyword>